<dbReference type="RefSeq" id="WP_186843919.1">
    <property type="nucleotide sequence ID" value="NZ_JACOME010000001.1"/>
</dbReference>
<organism evidence="2 3">
    <name type="scientific">Winogradskyella echinorum</name>
    <dbReference type="NCBI Taxonomy" id="538189"/>
    <lineage>
        <taxon>Bacteria</taxon>
        <taxon>Pseudomonadati</taxon>
        <taxon>Bacteroidota</taxon>
        <taxon>Flavobacteriia</taxon>
        <taxon>Flavobacteriales</taxon>
        <taxon>Flavobacteriaceae</taxon>
        <taxon>Winogradskyella</taxon>
    </lineage>
</organism>
<dbReference type="InterPro" id="IPR051675">
    <property type="entry name" value="Endo/Exo/Phosphatase_dom_1"/>
</dbReference>
<name>A0ABR6XWC3_9FLAO</name>
<dbReference type="EMBL" id="JACOME010000001">
    <property type="protein sequence ID" value="MBC3844772.1"/>
    <property type="molecule type" value="Genomic_DNA"/>
</dbReference>
<dbReference type="Proteomes" id="UP000607435">
    <property type="component" value="Unassembled WGS sequence"/>
</dbReference>
<gene>
    <name evidence="2" type="ORF">H6H04_00130</name>
</gene>
<keyword evidence="3" id="KW-1185">Reference proteome</keyword>
<keyword evidence="1" id="KW-0472">Membrane</keyword>
<evidence type="ECO:0000256" key="1">
    <source>
        <dbReference type="SAM" id="Phobius"/>
    </source>
</evidence>
<feature type="transmembrane region" description="Helical" evidence="1">
    <location>
        <begin position="12"/>
        <end position="32"/>
    </location>
</feature>
<proteinExistence type="predicted"/>
<evidence type="ECO:0000313" key="3">
    <source>
        <dbReference type="Proteomes" id="UP000607435"/>
    </source>
</evidence>
<dbReference type="Gene3D" id="1.10.150.280">
    <property type="entry name" value="AF1531-like domain"/>
    <property type="match status" value="1"/>
</dbReference>
<dbReference type="Gene3D" id="1.10.150.320">
    <property type="entry name" value="Photosystem II 12 kDa extrinsic protein"/>
    <property type="match status" value="1"/>
</dbReference>
<dbReference type="PANTHER" id="PTHR21180">
    <property type="entry name" value="ENDONUCLEASE/EXONUCLEASE/PHOSPHATASE FAMILY DOMAIN-CONTAINING PROTEIN 1"/>
    <property type="match status" value="1"/>
</dbReference>
<protein>
    <submittedName>
        <fullName evidence="2">Helix-hairpin-helix domain-containing protein</fullName>
    </submittedName>
</protein>
<dbReference type="PANTHER" id="PTHR21180:SF32">
    <property type="entry name" value="ENDONUCLEASE_EXONUCLEASE_PHOSPHATASE FAMILY DOMAIN-CONTAINING PROTEIN 1"/>
    <property type="match status" value="1"/>
</dbReference>
<reference evidence="2 3" key="1">
    <citation type="submission" date="2020-08" db="EMBL/GenBank/DDBJ databases">
        <title>Winogradskyella ouciana sp. nov., isolated from the hadal seawater of the Mariana Trench.</title>
        <authorList>
            <person name="He X."/>
        </authorList>
    </citation>
    <scope>NUCLEOTIDE SEQUENCE [LARGE SCALE GENOMIC DNA]</scope>
    <source>
        <strain evidence="2 3">KCTC 22026</strain>
    </source>
</reference>
<keyword evidence="1" id="KW-0812">Transmembrane</keyword>
<comment type="caution">
    <text evidence="2">The sequence shown here is derived from an EMBL/GenBank/DDBJ whole genome shotgun (WGS) entry which is preliminary data.</text>
</comment>
<dbReference type="InterPro" id="IPR010994">
    <property type="entry name" value="RuvA_2-like"/>
</dbReference>
<dbReference type="SUPFAM" id="SSF47781">
    <property type="entry name" value="RuvA domain 2-like"/>
    <property type="match status" value="2"/>
</dbReference>
<dbReference type="Pfam" id="PF12836">
    <property type="entry name" value="HHH_3"/>
    <property type="match status" value="2"/>
</dbReference>
<sequence>MKSHFQFSNQQRNGIFLLISIILVAQIIYAFVDFSEDEPQSNQNELDAFRKELDSLRLVELEKNKPKLYPFNPNYITDYKGYTLGLSNEEIDRLHKFRESNQWVNSAKEFQQVTKVSDSLLDKISPYFKFPEWVTNPKSKTNSYNNAYSSNNTPKTYAQKVDLNKATSSQLQKVNGVGEKLSERIVKYRDKYKGGFISDVQLAEVWGLTPEVINRIKNDFTVKTPRPIQKFNLNTATRDELVTIQYIDYEVANNIIEERTLRDGFKSLEELTKVEDFPVKKIEIIKLYLHL</sequence>
<keyword evidence="1" id="KW-1133">Transmembrane helix</keyword>
<evidence type="ECO:0000313" key="2">
    <source>
        <dbReference type="EMBL" id="MBC3844772.1"/>
    </source>
</evidence>
<accession>A0ABR6XWC3</accession>